<organism evidence="1 2">
    <name type="scientific">Funneliformis caledonium</name>
    <dbReference type="NCBI Taxonomy" id="1117310"/>
    <lineage>
        <taxon>Eukaryota</taxon>
        <taxon>Fungi</taxon>
        <taxon>Fungi incertae sedis</taxon>
        <taxon>Mucoromycota</taxon>
        <taxon>Glomeromycotina</taxon>
        <taxon>Glomeromycetes</taxon>
        <taxon>Glomerales</taxon>
        <taxon>Glomeraceae</taxon>
        <taxon>Funneliformis</taxon>
    </lineage>
</organism>
<dbReference type="AlphaFoldDB" id="A0A9N9NL11"/>
<evidence type="ECO:0000313" key="2">
    <source>
        <dbReference type="Proteomes" id="UP000789570"/>
    </source>
</evidence>
<comment type="caution">
    <text evidence="1">The sequence shown here is derived from an EMBL/GenBank/DDBJ whole genome shotgun (WGS) entry which is preliminary data.</text>
</comment>
<protein>
    <submittedName>
        <fullName evidence="1">3196_t:CDS:1</fullName>
    </submittedName>
</protein>
<gene>
    <name evidence="1" type="ORF">FCALED_LOCUS16082</name>
</gene>
<reference evidence="1" key="1">
    <citation type="submission" date="2021-06" db="EMBL/GenBank/DDBJ databases">
        <authorList>
            <person name="Kallberg Y."/>
            <person name="Tangrot J."/>
            <person name="Rosling A."/>
        </authorList>
    </citation>
    <scope>NUCLEOTIDE SEQUENCE</scope>
    <source>
        <strain evidence="1">UK204</strain>
    </source>
</reference>
<proteinExistence type="predicted"/>
<accession>A0A9N9NL11</accession>
<evidence type="ECO:0000313" key="1">
    <source>
        <dbReference type="EMBL" id="CAG8747716.1"/>
    </source>
</evidence>
<sequence>FKPQDGVESDKEFHENCITSTFRSLVGLVTVKIYREVLETYALSTFKAQHENLFSKKHLT</sequence>
<name>A0A9N9NL11_9GLOM</name>
<dbReference type="EMBL" id="CAJVPQ010017167">
    <property type="protein sequence ID" value="CAG8747716.1"/>
    <property type="molecule type" value="Genomic_DNA"/>
</dbReference>
<feature type="non-terminal residue" evidence="1">
    <location>
        <position position="60"/>
    </location>
</feature>
<keyword evidence="2" id="KW-1185">Reference proteome</keyword>
<dbReference type="Proteomes" id="UP000789570">
    <property type="component" value="Unassembled WGS sequence"/>
</dbReference>